<comment type="similarity">
    <text evidence="1">Belongs to the PPR family. P subfamily.</text>
</comment>
<gene>
    <name evidence="6" type="ORF">KFK09_023470</name>
</gene>
<sequence length="844" mass="93592">MASSTPPYSINTSKPHQSPHPNPKSHLHKQQTRPHRLQSSPSMLSSSSYNSASSAHGKFLTPSSSTSLQSHHLSLPLLGPEFRRSRTTKVISKRNLSSPRTYFSQTRSASAAAVDITARLLCSSLDDIQGLKGILGSFQHKLKIPEDYCFVLHELGNRDKCPPKALAFFHASIPLMRNSTEKGKLLTAVIGILGKLGRHDLARQVFDFGLSQGFGNTVYAYSALISAYARNGLSSEAMSVFSLMKASGVRPNNISYNAVIDACGKGGVDLEITVGFFREMLQNGICPDRKTFNSLLAGCSHAGRLEDARILFDEMIDLGIGRDIYTYNTFIDVLCKGGNMKFAVEVIPDMLSSYIQPNVVTYSTLMDGYAKLERHDEALNLYMEMKSLGIQLDRVCYNTLLSIYVKSGRYEDITRVCEEMEVIGIDKDIITYNSLITGYGKQGRFDIVSYLIRDMREKGVASNVLTYSTLMDIYSKAGMYEDAANVFFDFKESGLKADVVLYSSFIDVLAKNGLVKCAVWLLDEMQQIGIEPNVVTYNTIIDGFGKSRFFVEEGIGNGMAGGKGNCNQIVRIFGNLTKEIIQPMVDEATKKSEDLFCILGLFQRMIQQRVKPNVVTFSAILNACSRCDSFEDASILLEQLRLFDSFVYGVAFGLLMGCRDAWLRAQSLFDEVRCMDNSTSSAFYNALTDMLWHYGQRRGAQQVVLEGVQRKVWENTWNEFTLDLHLMSSGAAQAMVHSWLLSMSAIISKGQKLPQVVSILTGWGKHSKVTGASPLRRVIQTLLNSIGAPFHLERFNIGRFVSPGAIASAWLRESGTITLLLLHDERSQPSSPLTLLPSLQALQL</sequence>
<dbReference type="InterPro" id="IPR002885">
    <property type="entry name" value="PPR_rpt"/>
</dbReference>
<keyword evidence="7" id="KW-1185">Reference proteome</keyword>
<evidence type="ECO:0000313" key="7">
    <source>
        <dbReference type="Proteomes" id="UP000829196"/>
    </source>
</evidence>
<comment type="caution">
    <text evidence="6">The sequence shown here is derived from an EMBL/GenBank/DDBJ whole genome shotgun (WGS) entry which is preliminary data.</text>
</comment>
<dbReference type="InterPro" id="IPR050872">
    <property type="entry name" value="PPR_P_subfamily"/>
</dbReference>
<feature type="compositionally biased region" description="Low complexity" evidence="4">
    <location>
        <begin position="39"/>
        <end position="66"/>
    </location>
</feature>
<dbReference type="SMR" id="A0A8T3AMX1"/>
<dbReference type="PANTHER" id="PTHR46128:SF320">
    <property type="entry name" value="SMR DOMAIN-CONTAINING PROTEIN"/>
    <property type="match status" value="1"/>
</dbReference>
<organism evidence="6 7">
    <name type="scientific">Dendrobium nobile</name>
    <name type="common">Orchid</name>
    <dbReference type="NCBI Taxonomy" id="94219"/>
    <lineage>
        <taxon>Eukaryota</taxon>
        <taxon>Viridiplantae</taxon>
        <taxon>Streptophyta</taxon>
        <taxon>Embryophyta</taxon>
        <taxon>Tracheophyta</taxon>
        <taxon>Spermatophyta</taxon>
        <taxon>Magnoliopsida</taxon>
        <taxon>Liliopsida</taxon>
        <taxon>Asparagales</taxon>
        <taxon>Orchidaceae</taxon>
        <taxon>Epidendroideae</taxon>
        <taxon>Malaxideae</taxon>
        <taxon>Dendrobiinae</taxon>
        <taxon>Dendrobium</taxon>
    </lineage>
</organism>
<dbReference type="PROSITE" id="PS50828">
    <property type="entry name" value="SMR"/>
    <property type="match status" value="1"/>
</dbReference>
<dbReference type="InterPro" id="IPR011990">
    <property type="entry name" value="TPR-like_helical_dom_sf"/>
</dbReference>
<evidence type="ECO:0000256" key="2">
    <source>
        <dbReference type="ARBA" id="ARBA00022737"/>
    </source>
</evidence>
<evidence type="ECO:0000256" key="3">
    <source>
        <dbReference type="PROSITE-ProRule" id="PRU00708"/>
    </source>
</evidence>
<dbReference type="SMART" id="SM00463">
    <property type="entry name" value="SMR"/>
    <property type="match status" value="1"/>
</dbReference>
<dbReference type="Gene3D" id="3.30.1370.110">
    <property type="match status" value="1"/>
</dbReference>
<feature type="repeat" description="PPR" evidence="3">
    <location>
        <begin position="288"/>
        <end position="322"/>
    </location>
</feature>
<feature type="region of interest" description="Disordered" evidence="4">
    <location>
        <begin position="1"/>
        <end position="66"/>
    </location>
</feature>
<dbReference type="PANTHER" id="PTHR46128">
    <property type="entry name" value="MITOCHONDRIAL GROUP I INTRON SPLICING FACTOR CCM1"/>
    <property type="match status" value="1"/>
</dbReference>
<dbReference type="Pfam" id="PF13812">
    <property type="entry name" value="PPR_3"/>
    <property type="match status" value="1"/>
</dbReference>
<accession>A0A8T3AMX1</accession>
<feature type="repeat" description="PPR" evidence="3">
    <location>
        <begin position="217"/>
        <end position="251"/>
    </location>
</feature>
<feature type="compositionally biased region" description="Basic residues" evidence="4">
    <location>
        <begin position="23"/>
        <end position="36"/>
    </location>
</feature>
<feature type="repeat" description="PPR" evidence="3">
    <location>
        <begin position="252"/>
        <end position="287"/>
    </location>
</feature>
<feature type="repeat" description="PPR" evidence="3">
    <location>
        <begin position="358"/>
        <end position="392"/>
    </location>
</feature>
<dbReference type="EMBL" id="JAGYWB010000016">
    <property type="protein sequence ID" value="KAI0497142.1"/>
    <property type="molecule type" value="Genomic_DNA"/>
</dbReference>
<evidence type="ECO:0000256" key="1">
    <source>
        <dbReference type="ARBA" id="ARBA00007626"/>
    </source>
</evidence>
<keyword evidence="2" id="KW-0677">Repeat</keyword>
<name>A0A8T3AMX1_DENNO</name>
<feature type="compositionally biased region" description="Polar residues" evidence="4">
    <location>
        <begin position="1"/>
        <end position="16"/>
    </location>
</feature>
<proteinExistence type="inferred from homology"/>
<dbReference type="Pfam" id="PF13041">
    <property type="entry name" value="PPR_2"/>
    <property type="match status" value="4"/>
</dbReference>
<evidence type="ECO:0000259" key="5">
    <source>
        <dbReference type="PROSITE" id="PS50828"/>
    </source>
</evidence>
<feature type="repeat" description="PPR" evidence="3">
    <location>
        <begin position="463"/>
        <end position="497"/>
    </location>
</feature>
<evidence type="ECO:0000313" key="6">
    <source>
        <dbReference type="EMBL" id="KAI0497142.1"/>
    </source>
</evidence>
<feature type="domain" description="Smr" evidence="5">
    <location>
        <begin position="722"/>
        <end position="811"/>
    </location>
</feature>
<feature type="repeat" description="PPR" evidence="3">
    <location>
        <begin position="498"/>
        <end position="532"/>
    </location>
</feature>
<feature type="repeat" description="PPR" evidence="3">
    <location>
        <begin position="323"/>
        <end position="357"/>
    </location>
</feature>
<reference evidence="6" key="1">
    <citation type="journal article" date="2022" name="Front. Genet.">
        <title>Chromosome-Scale Assembly of the Dendrobium nobile Genome Provides Insights Into the Molecular Mechanism of the Biosynthesis of the Medicinal Active Ingredient of Dendrobium.</title>
        <authorList>
            <person name="Xu Q."/>
            <person name="Niu S.-C."/>
            <person name="Li K.-L."/>
            <person name="Zheng P.-J."/>
            <person name="Zhang X.-J."/>
            <person name="Jia Y."/>
            <person name="Liu Y."/>
            <person name="Niu Y.-X."/>
            <person name="Yu L.-H."/>
            <person name="Chen D.-F."/>
            <person name="Zhang G.-Q."/>
        </authorList>
    </citation>
    <scope>NUCLEOTIDE SEQUENCE</scope>
    <source>
        <tissue evidence="6">Leaf</tissue>
    </source>
</reference>
<dbReference type="Gene3D" id="1.25.40.10">
    <property type="entry name" value="Tetratricopeptide repeat domain"/>
    <property type="match status" value="5"/>
</dbReference>
<dbReference type="OrthoDB" id="185373at2759"/>
<feature type="repeat" description="PPR" evidence="3">
    <location>
        <begin position="428"/>
        <end position="462"/>
    </location>
</feature>
<dbReference type="Pfam" id="PF01535">
    <property type="entry name" value="PPR"/>
    <property type="match status" value="2"/>
</dbReference>
<dbReference type="AlphaFoldDB" id="A0A8T3AMX1"/>
<dbReference type="InterPro" id="IPR036063">
    <property type="entry name" value="Smr_dom_sf"/>
</dbReference>
<dbReference type="InterPro" id="IPR002625">
    <property type="entry name" value="Smr_dom"/>
</dbReference>
<evidence type="ECO:0000256" key="4">
    <source>
        <dbReference type="SAM" id="MobiDB-lite"/>
    </source>
</evidence>
<dbReference type="Proteomes" id="UP000829196">
    <property type="component" value="Unassembled WGS sequence"/>
</dbReference>
<dbReference type="PROSITE" id="PS51375">
    <property type="entry name" value="PPR"/>
    <property type="match status" value="9"/>
</dbReference>
<protein>
    <recommendedName>
        <fullName evidence="5">Smr domain-containing protein</fullName>
    </recommendedName>
</protein>
<dbReference type="SUPFAM" id="SSF160443">
    <property type="entry name" value="SMR domain-like"/>
    <property type="match status" value="1"/>
</dbReference>
<feature type="repeat" description="PPR" evidence="3">
    <location>
        <begin position="393"/>
        <end position="427"/>
    </location>
</feature>
<dbReference type="NCBIfam" id="TIGR00756">
    <property type="entry name" value="PPR"/>
    <property type="match status" value="8"/>
</dbReference>
<dbReference type="SUPFAM" id="SSF48452">
    <property type="entry name" value="TPR-like"/>
    <property type="match status" value="1"/>
</dbReference>